<feature type="domain" description="Nudix hydrolase" evidence="5">
    <location>
        <begin position="6"/>
        <end position="146"/>
    </location>
</feature>
<dbReference type="CDD" id="cd04664">
    <property type="entry name" value="NUDIX_DHNTPase_like"/>
    <property type="match status" value="1"/>
</dbReference>
<evidence type="ECO:0000256" key="1">
    <source>
        <dbReference type="ARBA" id="ARBA00022801"/>
    </source>
</evidence>
<reference evidence="6 7" key="1">
    <citation type="submission" date="2019-03" db="EMBL/GenBank/DDBJ databases">
        <title>Genomic Encyclopedia of Type Strains, Phase IV (KMG-IV): sequencing the most valuable type-strain genomes for metagenomic binning, comparative biology and taxonomic classification.</title>
        <authorList>
            <person name="Goeker M."/>
        </authorList>
    </citation>
    <scope>NUCLEOTIDE SEQUENCE [LARGE SCALE GENOMIC DNA]</scope>
    <source>
        <strain evidence="6 7">DSM 12121</strain>
    </source>
</reference>
<dbReference type="PROSITE" id="PS51462">
    <property type="entry name" value="NUDIX"/>
    <property type="match status" value="1"/>
</dbReference>
<dbReference type="PANTHER" id="PTHR43736:SF1">
    <property type="entry name" value="DIHYDRONEOPTERIN TRIPHOSPHATE DIPHOSPHATASE"/>
    <property type="match status" value="1"/>
</dbReference>
<dbReference type="PANTHER" id="PTHR43736">
    <property type="entry name" value="ADP-RIBOSE PYROPHOSPHATASE"/>
    <property type="match status" value="1"/>
</dbReference>
<dbReference type="Pfam" id="PF00293">
    <property type="entry name" value="NUDIX"/>
    <property type="match status" value="1"/>
</dbReference>
<dbReference type="InterPro" id="IPR000086">
    <property type="entry name" value="NUDIX_hydrolase_dom"/>
</dbReference>
<feature type="binding site" evidence="2">
    <location>
        <position position="135"/>
    </location>
    <ligand>
        <name>substrate</name>
    </ligand>
</feature>
<gene>
    <name evidence="6" type="ORF">C7389_104206</name>
</gene>
<feature type="binding site" evidence="3">
    <location>
        <position position="60"/>
    </location>
    <ligand>
        <name>Mg(2+)</name>
        <dbReference type="ChEBI" id="CHEBI:18420"/>
    </ligand>
</feature>
<dbReference type="GO" id="GO:0046872">
    <property type="term" value="F:metal ion binding"/>
    <property type="evidence" value="ECO:0007669"/>
    <property type="project" value="UniProtKB-KW"/>
</dbReference>
<evidence type="ECO:0000256" key="2">
    <source>
        <dbReference type="PIRSR" id="PIRSR603564-1"/>
    </source>
</evidence>
<comment type="similarity">
    <text evidence="4">Belongs to the Nudix hydrolase family.</text>
</comment>
<comment type="caution">
    <text evidence="6">The sequence shown here is derived from an EMBL/GenBank/DDBJ whole genome shotgun (WGS) entry which is preliminary data.</text>
</comment>
<sequence>MTRTAGYKTPVSVLVVVHTAAGEVLLLERATPPGFWQSVTGSLEPGETPQQAARRELEEETGLTTEAGEFRDHRHSVRFPILPAWRHRYAPDVRENTEHWFSLRLPRQLPIRLSPAEHRDLHWLGWRAAAAQASSWTNRDAILALGAELDAG</sequence>
<keyword evidence="7" id="KW-1185">Reference proteome</keyword>
<dbReference type="PRINTS" id="PR00502">
    <property type="entry name" value="NUDIXFAMILY"/>
</dbReference>
<dbReference type="RefSeq" id="WP_133589704.1">
    <property type="nucleotide sequence ID" value="NZ_SNVV01000004.1"/>
</dbReference>
<feature type="binding site" evidence="2">
    <location>
        <position position="40"/>
    </location>
    <ligand>
        <name>substrate</name>
    </ligand>
</feature>
<evidence type="ECO:0000259" key="5">
    <source>
        <dbReference type="PROSITE" id="PS51462"/>
    </source>
</evidence>
<dbReference type="InterPro" id="IPR020476">
    <property type="entry name" value="Nudix_hydrolase"/>
</dbReference>
<feature type="binding site" evidence="3">
    <location>
        <position position="56"/>
    </location>
    <ligand>
        <name>Mg(2+)</name>
        <dbReference type="ChEBI" id="CHEBI:18420"/>
    </ligand>
</feature>
<dbReference type="GO" id="GO:0019177">
    <property type="term" value="F:dihydroneopterin triphosphate pyrophosphohydrolase activity"/>
    <property type="evidence" value="ECO:0007669"/>
    <property type="project" value="InterPro"/>
</dbReference>
<keyword evidence="3" id="KW-0460">Magnesium</keyword>
<dbReference type="AlphaFoldDB" id="A0A4V3BNB0"/>
<dbReference type="Proteomes" id="UP000295129">
    <property type="component" value="Unassembled WGS sequence"/>
</dbReference>
<dbReference type="InterPro" id="IPR015797">
    <property type="entry name" value="NUDIX_hydrolase-like_dom_sf"/>
</dbReference>
<organism evidence="6 7">
    <name type="scientific">Azoarcus indigens</name>
    <dbReference type="NCBI Taxonomy" id="29545"/>
    <lineage>
        <taxon>Bacteria</taxon>
        <taxon>Pseudomonadati</taxon>
        <taxon>Pseudomonadota</taxon>
        <taxon>Betaproteobacteria</taxon>
        <taxon>Rhodocyclales</taxon>
        <taxon>Zoogloeaceae</taxon>
        <taxon>Azoarcus</taxon>
    </lineage>
</organism>
<evidence type="ECO:0000256" key="3">
    <source>
        <dbReference type="PIRSR" id="PIRSR603564-2"/>
    </source>
</evidence>
<dbReference type="PRINTS" id="PR01404">
    <property type="entry name" value="NPPPHYDRLASE"/>
</dbReference>
<dbReference type="OrthoDB" id="7066556at2"/>
<keyword evidence="3" id="KW-0479">Metal-binding</keyword>
<proteinExistence type="inferred from homology"/>
<accession>A0A4V3BNB0</accession>
<protein>
    <submittedName>
        <fullName evidence="6">Dihydroneopterin triphosphate pyrophosphatase</fullName>
    </submittedName>
</protein>
<name>A0A4V3BNB0_9RHOO</name>
<dbReference type="SUPFAM" id="SSF55811">
    <property type="entry name" value="Nudix"/>
    <property type="match status" value="1"/>
</dbReference>
<dbReference type="Gene3D" id="3.90.79.10">
    <property type="entry name" value="Nucleoside Triphosphate Pyrophosphohydrolase"/>
    <property type="match status" value="1"/>
</dbReference>
<dbReference type="NCBIfam" id="NF006961">
    <property type="entry name" value="PRK09438.1"/>
    <property type="match status" value="1"/>
</dbReference>
<dbReference type="InterPro" id="IPR003564">
    <property type="entry name" value="DHNTPase"/>
</dbReference>
<evidence type="ECO:0000313" key="7">
    <source>
        <dbReference type="Proteomes" id="UP000295129"/>
    </source>
</evidence>
<dbReference type="InterPro" id="IPR020084">
    <property type="entry name" value="NUDIX_hydrolase_CS"/>
</dbReference>
<dbReference type="EMBL" id="SNVV01000004">
    <property type="protein sequence ID" value="TDN53852.1"/>
    <property type="molecule type" value="Genomic_DNA"/>
</dbReference>
<feature type="binding site" evidence="2">
    <location>
        <position position="29"/>
    </location>
    <ligand>
        <name>substrate</name>
    </ligand>
</feature>
<feature type="binding site" evidence="2">
    <location>
        <position position="8"/>
    </location>
    <ligand>
        <name>substrate</name>
    </ligand>
</feature>
<comment type="cofactor">
    <cofactor evidence="3">
        <name>Mg(2+)</name>
        <dbReference type="ChEBI" id="CHEBI:18420"/>
    </cofactor>
    <text evidence="3">Binds 1 Mg(2+) ion per subunit.</text>
</comment>
<dbReference type="GO" id="GO:0046656">
    <property type="term" value="P:folic acid biosynthetic process"/>
    <property type="evidence" value="ECO:0007669"/>
    <property type="project" value="InterPro"/>
</dbReference>
<evidence type="ECO:0000313" key="6">
    <source>
        <dbReference type="EMBL" id="TDN53852.1"/>
    </source>
</evidence>
<feature type="binding site" evidence="3">
    <location>
        <position position="117"/>
    </location>
    <ligand>
        <name>Mg(2+)</name>
        <dbReference type="ChEBI" id="CHEBI:18420"/>
    </ligand>
</feature>
<keyword evidence="1 4" id="KW-0378">Hydrolase</keyword>
<evidence type="ECO:0000256" key="4">
    <source>
        <dbReference type="RuleBase" id="RU003476"/>
    </source>
</evidence>
<dbReference type="GO" id="GO:0008828">
    <property type="term" value="F:dATP diphosphatase activity"/>
    <property type="evidence" value="ECO:0007669"/>
    <property type="project" value="InterPro"/>
</dbReference>
<dbReference type="PROSITE" id="PS00893">
    <property type="entry name" value="NUDIX_BOX"/>
    <property type="match status" value="1"/>
</dbReference>